<dbReference type="Proteomes" id="UP000008064">
    <property type="component" value="Unassembled WGS sequence"/>
</dbReference>
<name>F8NCX3_SERL9</name>
<proteinExistence type="predicted"/>
<dbReference type="KEGG" id="sla:SERLADRAFT_454992"/>
<dbReference type="RefSeq" id="XP_007312601.1">
    <property type="nucleotide sequence ID" value="XM_007312539.1"/>
</dbReference>
<gene>
    <name evidence="1" type="ORF">SERLADRAFT_454992</name>
</gene>
<sequence>MPSPNVELARTVHPAPIHASYPDGCLVGVCPSEIVGAVLGNMSVVDAILYTSTSSCNYKLVHSYVKEQLFAVLRQFVRYPATFLSNILQMKSVVLGSVALKFFEGRTEWDP</sequence>
<accession>F8NCX3</accession>
<protein>
    <submittedName>
        <fullName evidence="1">Uncharacterized protein</fullName>
    </submittedName>
</protein>
<evidence type="ECO:0000313" key="1">
    <source>
        <dbReference type="EMBL" id="EGO30717.1"/>
    </source>
</evidence>
<dbReference type="EMBL" id="GL945428">
    <property type="protein sequence ID" value="EGO30717.1"/>
    <property type="molecule type" value="Genomic_DNA"/>
</dbReference>
<dbReference type="AlphaFoldDB" id="F8NCX3"/>
<organism>
    <name type="scientific">Serpula lacrymans var. lacrymans (strain S7.9)</name>
    <name type="common">Dry rot fungus</name>
    <dbReference type="NCBI Taxonomy" id="578457"/>
    <lineage>
        <taxon>Eukaryota</taxon>
        <taxon>Fungi</taxon>
        <taxon>Dikarya</taxon>
        <taxon>Basidiomycota</taxon>
        <taxon>Agaricomycotina</taxon>
        <taxon>Agaricomycetes</taxon>
        <taxon>Agaricomycetidae</taxon>
        <taxon>Boletales</taxon>
        <taxon>Coniophorineae</taxon>
        <taxon>Serpulaceae</taxon>
        <taxon>Serpula</taxon>
    </lineage>
</organism>
<dbReference type="GeneID" id="18817110"/>
<reference evidence="1" key="1">
    <citation type="submission" date="2011-04" db="EMBL/GenBank/DDBJ databases">
        <title>Evolution of plant cell wall degrading machinery underlies the functional diversity of forest fungi.</title>
        <authorList>
            <consortium name="US DOE Joint Genome Institute (JGI-PGF)"/>
            <person name="Eastwood D.C."/>
            <person name="Floudas D."/>
            <person name="Binder M."/>
            <person name="Majcherczyk A."/>
            <person name="Schneider P."/>
            <person name="Aerts A."/>
            <person name="Asiegbu F.O."/>
            <person name="Baker S.E."/>
            <person name="Barry K."/>
            <person name="Bendiksby M."/>
            <person name="Blumentritt M."/>
            <person name="Coutinho P.M."/>
            <person name="Cullen D."/>
            <person name="Cullen D."/>
            <person name="Gathman A."/>
            <person name="Goodell B."/>
            <person name="Henrissat B."/>
            <person name="Ihrmark K."/>
            <person name="Kauserud H."/>
            <person name="Kohler A."/>
            <person name="LaButti K."/>
            <person name="Lapidus A."/>
            <person name="Lavin J.L."/>
            <person name="Lee Y.-H."/>
            <person name="Lindquist E."/>
            <person name="Lilly W."/>
            <person name="Lucas S."/>
            <person name="Morin E."/>
            <person name="Murat C."/>
            <person name="Oguiza J.A."/>
            <person name="Park J."/>
            <person name="Pisabarro A.G."/>
            <person name="Riley R."/>
            <person name="Rosling A."/>
            <person name="Salamov A."/>
            <person name="Schmidt O."/>
            <person name="Schmutz J."/>
            <person name="Skrede I."/>
            <person name="Stenlid J."/>
            <person name="Wiebenga A."/>
            <person name="Xie X."/>
            <person name="Kues U."/>
            <person name="Hibbett D.S."/>
            <person name="Hoffmeister D."/>
            <person name="Hogberg N."/>
            <person name="Martin F."/>
            <person name="Grigoriev I.V."/>
            <person name="Watkinson S.C."/>
        </authorList>
    </citation>
    <scope>NUCLEOTIDE SEQUENCE</scope>
    <source>
        <strain evidence="1">S7.9</strain>
    </source>
</reference>
<dbReference type="HOGENOM" id="CLU_2159938_0_0_1"/>